<dbReference type="GO" id="GO:0003677">
    <property type="term" value="F:DNA binding"/>
    <property type="evidence" value="ECO:0007669"/>
    <property type="project" value="UniProtKB-KW"/>
</dbReference>
<dbReference type="REBASE" id="303960">
    <property type="entry name" value="S.Xar424ORF11540P"/>
</dbReference>
<evidence type="ECO:0000313" key="6">
    <source>
        <dbReference type="Proteomes" id="UP000254168"/>
    </source>
</evidence>
<organism evidence="5 6">
    <name type="scientific">Xanthomonas euroxanthea</name>
    <dbReference type="NCBI Taxonomy" id="2259622"/>
    <lineage>
        <taxon>Bacteria</taxon>
        <taxon>Pseudomonadati</taxon>
        <taxon>Pseudomonadota</taxon>
        <taxon>Gammaproteobacteria</taxon>
        <taxon>Lysobacterales</taxon>
        <taxon>Lysobacteraceae</taxon>
        <taxon>Xanthomonas</taxon>
    </lineage>
</organism>
<keyword evidence="6" id="KW-1185">Reference proteome</keyword>
<keyword evidence="2" id="KW-0680">Restriction system</keyword>
<evidence type="ECO:0000256" key="1">
    <source>
        <dbReference type="ARBA" id="ARBA00010923"/>
    </source>
</evidence>
<dbReference type="Proteomes" id="UP000254168">
    <property type="component" value="Unassembled WGS sequence"/>
</dbReference>
<dbReference type="InterPro" id="IPR044946">
    <property type="entry name" value="Restrct_endonuc_typeI_TRD_sf"/>
</dbReference>
<dbReference type="Pfam" id="PF01420">
    <property type="entry name" value="Methylase_S"/>
    <property type="match status" value="1"/>
</dbReference>
<comment type="similarity">
    <text evidence="1">Belongs to the type-I restriction system S methylase family.</text>
</comment>
<protein>
    <recommendedName>
        <fullName evidence="4">Type I restriction modification DNA specificity domain-containing protein</fullName>
    </recommendedName>
</protein>
<dbReference type="SUPFAM" id="SSF116734">
    <property type="entry name" value="DNA methylase specificity domain"/>
    <property type="match status" value="2"/>
</dbReference>
<dbReference type="RefSeq" id="WP_115676318.1">
    <property type="nucleotide sequence ID" value="NZ_LR994544.1"/>
</dbReference>
<reference evidence="5 6" key="1">
    <citation type="submission" date="2018-06" db="EMBL/GenBank/DDBJ databases">
        <authorList>
            <person name="Pothier F. J."/>
        </authorList>
    </citation>
    <scope>NUCLEOTIDE SEQUENCE [LARGE SCALE GENOMIC DNA]</scope>
    <source>
        <strain evidence="5 6">CPBF 424</strain>
    </source>
</reference>
<gene>
    <name evidence="5" type="ORF">CPBF424_11550</name>
</gene>
<evidence type="ECO:0000256" key="2">
    <source>
        <dbReference type="ARBA" id="ARBA00022747"/>
    </source>
</evidence>
<dbReference type="InterPro" id="IPR052021">
    <property type="entry name" value="Type-I_RS_S_subunit"/>
</dbReference>
<evidence type="ECO:0000313" key="5">
    <source>
        <dbReference type="EMBL" id="SUZ27371.1"/>
    </source>
</evidence>
<accession>A0AA46H9Q2</accession>
<dbReference type="PANTHER" id="PTHR30408">
    <property type="entry name" value="TYPE-1 RESTRICTION ENZYME ECOKI SPECIFICITY PROTEIN"/>
    <property type="match status" value="1"/>
</dbReference>
<dbReference type="Gene3D" id="3.90.220.20">
    <property type="entry name" value="DNA methylase specificity domains"/>
    <property type="match status" value="2"/>
</dbReference>
<evidence type="ECO:0000259" key="4">
    <source>
        <dbReference type="Pfam" id="PF01420"/>
    </source>
</evidence>
<dbReference type="AlphaFoldDB" id="A0AA46H9Q2"/>
<dbReference type="PANTHER" id="PTHR30408:SF13">
    <property type="entry name" value="TYPE I RESTRICTION ENZYME HINDI SPECIFICITY SUBUNIT"/>
    <property type="match status" value="1"/>
</dbReference>
<proteinExistence type="inferred from homology"/>
<dbReference type="GO" id="GO:0009307">
    <property type="term" value="P:DNA restriction-modification system"/>
    <property type="evidence" value="ECO:0007669"/>
    <property type="project" value="UniProtKB-KW"/>
</dbReference>
<keyword evidence="3" id="KW-0238">DNA-binding</keyword>
<name>A0AA46H9Q2_9XANT</name>
<evidence type="ECO:0000256" key="3">
    <source>
        <dbReference type="ARBA" id="ARBA00023125"/>
    </source>
</evidence>
<dbReference type="CDD" id="cd17267">
    <property type="entry name" value="RMtype1_S_EcoAO83I-TRD1-CR1_like"/>
    <property type="match status" value="1"/>
</dbReference>
<feature type="domain" description="Type I restriction modification DNA specificity" evidence="4">
    <location>
        <begin position="79"/>
        <end position="194"/>
    </location>
</feature>
<dbReference type="EMBL" id="UIHB01000001">
    <property type="protein sequence ID" value="SUZ27371.1"/>
    <property type="molecule type" value="Genomic_DNA"/>
</dbReference>
<dbReference type="InterPro" id="IPR000055">
    <property type="entry name" value="Restrct_endonuc_typeI_TRD"/>
</dbReference>
<sequence>MSSDWLEVRVEEIAANGSNALSTGPFGSSIGSRFFTASGIPVIRGSNLSADVGVKLVDENLVFVSFDKAKEFSRSIAKRGDLVFTCWGTINQVGLIHDRSKYPEYVVSNKQMKLTVDPKKVESKFLYYVFSSPEKQREILSNGIGAAVPGFNLGQLKKHSFRLPPLNVQQGIVKVLDSLDAKIDLNRRINQTLEAMAQAIFKSWFVDFAPVAAKIAAKAEGRDPLHAAMTAISGKSDAELDALPTEQFTSLAATAALFPDETENSDLGEIPKGWQVNNVGRLLELAYGKALKAIDRVDGPIPVYGSGGVTGSHSQALVSHGSVIVGRKGTVGALYWEDGPFFPIDTTFYVRPIAAPMTYCFYLLQTLGLDKMNTDAAVPGLNRDNVYRLEHVLPSSIALRAFDSIVSLLRSAIRANTDASTSLSQLRDALLPKLLSGELYIESAEAEVAA</sequence>
<comment type="caution">
    <text evidence="5">The sequence shown here is derived from an EMBL/GenBank/DDBJ whole genome shotgun (WGS) entry which is preliminary data.</text>
</comment>